<dbReference type="GeneID" id="28761158"/>
<dbReference type="EMBL" id="KV441549">
    <property type="protein sequence ID" value="OAG10203.1"/>
    <property type="molecule type" value="Genomic_DNA"/>
</dbReference>
<reference evidence="1 2" key="1">
    <citation type="submission" date="2016-05" db="EMBL/GenBank/DDBJ databases">
        <title>Comparative analysis of secretome profiles of manganese(II)-oxidizing ascomycete fungi.</title>
        <authorList>
            <consortium name="DOE Joint Genome Institute"/>
            <person name="Zeiner C.A."/>
            <person name="Purvine S.O."/>
            <person name="Zink E.M."/>
            <person name="Wu S."/>
            <person name="Pasa-Tolic L."/>
            <person name="Chaput D.L."/>
            <person name="Haridas S."/>
            <person name="Grigoriev I.V."/>
            <person name="Santelli C.M."/>
            <person name="Hansel C.M."/>
        </authorList>
    </citation>
    <scope>NUCLEOTIDE SEQUENCE [LARGE SCALE GENOMIC DNA]</scope>
    <source>
        <strain evidence="1 2">AP3s5-JAC2a</strain>
    </source>
</reference>
<dbReference type="InterPro" id="IPR001087">
    <property type="entry name" value="GDSL"/>
</dbReference>
<dbReference type="RefSeq" id="XP_018040568.1">
    <property type="nucleotide sequence ID" value="XM_018177672.1"/>
</dbReference>
<keyword evidence="2" id="KW-1185">Reference proteome</keyword>
<dbReference type="Gene3D" id="3.40.50.1110">
    <property type="entry name" value="SGNH hydrolase"/>
    <property type="match status" value="1"/>
</dbReference>
<organism evidence="1 2">
    <name type="scientific">Paraphaeosphaeria sporulosa</name>
    <dbReference type="NCBI Taxonomy" id="1460663"/>
    <lineage>
        <taxon>Eukaryota</taxon>
        <taxon>Fungi</taxon>
        <taxon>Dikarya</taxon>
        <taxon>Ascomycota</taxon>
        <taxon>Pezizomycotina</taxon>
        <taxon>Dothideomycetes</taxon>
        <taxon>Pleosporomycetidae</taxon>
        <taxon>Pleosporales</taxon>
        <taxon>Massarineae</taxon>
        <taxon>Didymosphaeriaceae</taxon>
        <taxon>Paraphaeosphaeria</taxon>
    </lineage>
</organism>
<dbReference type="AlphaFoldDB" id="A0A177CRQ3"/>
<dbReference type="PANTHER" id="PTHR14209">
    <property type="entry name" value="ISOAMYL ACETATE-HYDROLYZING ESTERASE 1"/>
    <property type="match status" value="1"/>
</dbReference>
<dbReference type="GO" id="GO:0016788">
    <property type="term" value="F:hydrolase activity, acting on ester bonds"/>
    <property type="evidence" value="ECO:0007669"/>
    <property type="project" value="InterPro"/>
</dbReference>
<gene>
    <name evidence="1" type="ORF">CC84DRAFT_1161187</name>
</gene>
<dbReference type="PANTHER" id="PTHR14209:SF19">
    <property type="entry name" value="ISOAMYL ACETATE-HYDROLYZING ESTERASE 1 HOMOLOG"/>
    <property type="match status" value="1"/>
</dbReference>
<accession>A0A177CRQ3</accession>
<sequence length="272" mass="30115">MGCNSSRKQLPQFVLFGDSLTEWSFDDSTQGFGWYLTDLYKGKAKIVNEGYAGYTSEHVKPEFSRIMTRITAPFAPSTLLFTIFLGANDACFVGKTEYVPLPQFSDNIRSFVEEILIQDNLADAKIVLITPPPVNVPDPLPGDDEGLGPAMAKALKGKEPKQDRAYLTYMSKKRYADGIMSIAKEYEETDRVVGLNYWRALVDAGLEEQGRTGELDEDLFPGCGLAGAKEFGSGWFTDGLHLDKKAYNVLSKALTETVIGKWPELSPERIGT</sequence>
<evidence type="ECO:0000313" key="1">
    <source>
        <dbReference type="EMBL" id="OAG10203.1"/>
    </source>
</evidence>
<protein>
    <submittedName>
        <fullName evidence="1">SGNH hydrolase</fullName>
    </submittedName>
</protein>
<dbReference type="InterPro" id="IPR036514">
    <property type="entry name" value="SGNH_hydro_sf"/>
</dbReference>
<dbReference type="OrthoDB" id="671439at2759"/>
<dbReference type="SUPFAM" id="SSF52266">
    <property type="entry name" value="SGNH hydrolase"/>
    <property type="match status" value="1"/>
</dbReference>
<dbReference type="Proteomes" id="UP000077069">
    <property type="component" value="Unassembled WGS sequence"/>
</dbReference>
<proteinExistence type="predicted"/>
<dbReference type="Pfam" id="PF00657">
    <property type="entry name" value="Lipase_GDSL"/>
    <property type="match status" value="1"/>
</dbReference>
<keyword evidence="1" id="KW-0378">Hydrolase</keyword>
<name>A0A177CRQ3_9PLEO</name>
<dbReference type="InParanoid" id="A0A177CRQ3"/>
<evidence type="ECO:0000313" key="2">
    <source>
        <dbReference type="Proteomes" id="UP000077069"/>
    </source>
</evidence>
<dbReference type="InterPro" id="IPR045136">
    <property type="entry name" value="Iah1-like"/>
</dbReference>
<dbReference type="STRING" id="1460663.A0A177CRQ3"/>